<dbReference type="PANTHER" id="PTHR37162:SF1">
    <property type="entry name" value="BED-TYPE DOMAIN-CONTAINING PROTEIN"/>
    <property type="match status" value="1"/>
</dbReference>
<proteinExistence type="predicted"/>
<keyword evidence="2" id="KW-1185">Reference proteome</keyword>
<dbReference type="AlphaFoldDB" id="A0A8B8C2J3"/>
<accession>A0A8B8C2J3</accession>
<evidence type="ECO:0000259" key="1">
    <source>
        <dbReference type="Pfam" id="PF05699"/>
    </source>
</evidence>
<organism evidence="2 3">
    <name type="scientific">Crassostrea virginica</name>
    <name type="common">Eastern oyster</name>
    <dbReference type="NCBI Taxonomy" id="6565"/>
    <lineage>
        <taxon>Eukaryota</taxon>
        <taxon>Metazoa</taxon>
        <taxon>Spiralia</taxon>
        <taxon>Lophotrochozoa</taxon>
        <taxon>Mollusca</taxon>
        <taxon>Bivalvia</taxon>
        <taxon>Autobranchia</taxon>
        <taxon>Pteriomorphia</taxon>
        <taxon>Ostreida</taxon>
        <taxon>Ostreoidea</taxon>
        <taxon>Ostreidae</taxon>
        <taxon>Crassostrea</taxon>
    </lineage>
</organism>
<dbReference type="Pfam" id="PF05699">
    <property type="entry name" value="Dimer_Tnp_hAT"/>
    <property type="match status" value="1"/>
</dbReference>
<reference evidence="3" key="1">
    <citation type="submission" date="2025-08" db="UniProtKB">
        <authorList>
            <consortium name="RefSeq"/>
        </authorList>
    </citation>
    <scope>IDENTIFICATION</scope>
    <source>
        <tissue evidence="3">Whole sample</tissue>
    </source>
</reference>
<gene>
    <name evidence="3" type="primary">LOC111115445</name>
</gene>
<dbReference type="GeneID" id="111115445"/>
<dbReference type="GO" id="GO:0046983">
    <property type="term" value="F:protein dimerization activity"/>
    <property type="evidence" value="ECO:0007669"/>
    <property type="project" value="InterPro"/>
</dbReference>
<protein>
    <submittedName>
        <fullName evidence="3">Uncharacterized protein LOC111115445</fullName>
    </submittedName>
</protein>
<sequence length="683" mass="77588">MGQENGLSSGIILRFTMGATPPRKKTKPASKYLEKWEADSRFSGWLTKSKLGPSHAYCRLCIRDIRVDNGGLNDVTKHFNTAMHQNNSKAQNSTPAASNYFASFKLDQDEDVMRAEVLFANFVAEHNIPFLVADCFTRLCKAMFTDSKIASKFACGRTKTTQIIKRSLAPSLHQEVVEHLQSNPFSIAIDESNDRNCDKSLAILVRYFTDRSRTSFLAMPVCNIGTASNIFNHLQQVFLDNNIPWSNLVSFMSDNCSVMTGKNNSVVTRIKEKTPSVFDFGCVCHLANLCAVAGVKALALPVEDLLVEVYFHFHHSSNRKERYKEFLDFTDTEPMKILKHCSTRWLSLEKCVDRLLHHWPALQSYFNSHEEVEKPGRVKRCASYLSNPEMHLYFLFISFILQPLNDFNTMFQADESKIGYLKDEITFLLRKFMGKFVKAKIIQSAEDITAVSFKDSDCQLQDNIIAVGVTTRAYMVDHADEIQPSSLSRFFMSVRKFYEAVTSKMLAKFPFKDPVVSGLRFLNPTLRGDLPPSTLTDLARRFPSLVPQDQWDQLEEEFLNFQTTPAMDLPSFTEGTRTDFFWGEVLAMKNKITNTPRFPLMSRIVRAVMTIPNSNAECERIFSMVKKIQTDTRSNLDNSTVCALLTVKVNNTQQCHTLKPSKDILRTAKKACAGYNKDCSSPM</sequence>
<evidence type="ECO:0000313" key="2">
    <source>
        <dbReference type="Proteomes" id="UP000694844"/>
    </source>
</evidence>
<dbReference type="OrthoDB" id="6116262at2759"/>
<dbReference type="RefSeq" id="XP_022309893.1">
    <property type="nucleotide sequence ID" value="XM_022454185.1"/>
</dbReference>
<dbReference type="KEGG" id="cvn:111115445"/>
<dbReference type="InterPro" id="IPR008906">
    <property type="entry name" value="HATC_C_dom"/>
</dbReference>
<evidence type="ECO:0000313" key="3">
    <source>
        <dbReference type="RefSeq" id="XP_022309893.1"/>
    </source>
</evidence>
<dbReference type="InterPro" id="IPR012337">
    <property type="entry name" value="RNaseH-like_sf"/>
</dbReference>
<dbReference type="Proteomes" id="UP000694844">
    <property type="component" value="Chromosome 9"/>
</dbReference>
<name>A0A8B8C2J3_CRAVI</name>
<dbReference type="SUPFAM" id="SSF53098">
    <property type="entry name" value="Ribonuclease H-like"/>
    <property type="match status" value="1"/>
</dbReference>
<dbReference type="PANTHER" id="PTHR37162">
    <property type="entry name" value="HAT FAMILY DIMERISATION DOMAINCONTAINING PROTEIN-RELATED"/>
    <property type="match status" value="1"/>
</dbReference>
<feature type="domain" description="HAT C-terminal dimerisation" evidence="1">
    <location>
        <begin position="593"/>
        <end position="648"/>
    </location>
</feature>